<gene>
    <name evidence="2" type="ORF">RJN63_21145</name>
</gene>
<dbReference type="AlphaFoldDB" id="A0AAE4K5H8"/>
<evidence type="ECO:0000313" key="2">
    <source>
        <dbReference type="EMBL" id="MDT0339355.1"/>
    </source>
</evidence>
<organism evidence="2">
    <name type="scientific">Herbaspirillum huttiense subsp. nephrolepidis</name>
    <dbReference type="NCBI Taxonomy" id="3075126"/>
    <lineage>
        <taxon>Bacteria</taxon>
        <taxon>Pseudomonadati</taxon>
        <taxon>Pseudomonadota</taxon>
        <taxon>Betaproteobacteria</taxon>
        <taxon>Burkholderiales</taxon>
        <taxon>Oxalobacteraceae</taxon>
        <taxon>Herbaspirillum</taxon>
    </lineage>
</organism>
<accession>A0AAE4K5H8</accession>
<dbReference type="RefSeq" id="WP_310835921.1">
    <property type="nucleotide sequence ID" value="NZ_JAVLSM010000002.1"/>
</dbReference>
<comment type="caution">
    <text evidence="2">The sequence shown here is derived from an EMBL/GenBank/DDBJ whole genome shotgun (WGS) entry which is preliminary data.</text>
</comment>
<sequence>MSNVSPEDSLLDSFAVSLANAWPDRLVTRALKDFADRKPADLKKGIFTVIADGLPAGDPEFQFMKFLVVGQIAVGEKEGGSAIEKAELSMHHQVRNFIQRMLRGPELKIGPVEQSAQLEQPYGWISIAITAGPYDATEPLTEDYPLAGLTDFLRFRGDIDIGRPHQSGEVQRQWLEEPPNYLNGAPDAQLDTDLSGSPT</sequence>
<name>A0AAE4K5H8_9BURK</name>
<feature type="region of interest" description="Disordered" evidence="1">
    <location>
        <begin position="178"/>
        <end position="199"/>
    </location>
</feature>
<evidence type="ECO:0000256" key="1">
    <source>
        <dbReference type="SAM" id="MobiDB-lite"/>
    </source>
</evidence>
<protein>
    <submittedName>
        <fullName evidence="2">Uncharacterized protein</fullName>
    </submittedName>
</protein>
<reference evidence="2" key="1">
    <citation type="submission" date="2023-02" db="EMBL/GenBank/DDBJ databases">
        <title>Description of Herbaspirillum huttiense subsp. nephrolepsisexaltata and Herbaspirillum huttiense subsp. lycopersicon.</title>
        <authorList>
            <person name="Poudel M."/>
            <person name="Sharma A."/>
            <person name="Goss E."/>
            <person name="Tapia J.H."/>
            <person name="Harmon C.M."/>
            <person name="Jones J.B."/>
        </authorList>
    </citation>
    <scope>NUCLEOTIDE SEQUENCE</scope>
    <source>
        <strain evidence="2">NC40101</strain>
    </source>
</reference>
<proteinExistence type="predicted"/>
<dbReference type="EMBL" id="JAVRAA010000012">
    <property type="protein sequence ID" value="MDT0339355.1"/>
    <property type="molecule type" value="Genomic_DNA"/>
</dbReference>